<dbReference type="EMBL" id="LFYR01000863">
    <property type="protein sequence ID" value="KMZ68157.1"/>
    <property type="molecule type" value="Genomic_DNA"/>
</dbReference>
<dbReference type="InterPro" id="IPR044509">
    <property type="entry name" value="RIC2/4"/>
</dbReference>
<reference evidence="2" key="1">
    <citation type="journal article" date="2016" name="Nature">
        <title>The genome of the seagrass Zostera marina reveals angiosperm adaptation to the sea.</title>
        <authorList>
            <person name="Olsen J.L."/>
            <person name="Rouze P."/>
            <person name="Verhelst B."/>
            <person name="Lin Y.-C."/>
            <person name="Bayer T."/>
            <person name="Collen J."/>
            <person name="Dattolo E."/>
            <person name="De Paoli E."/>
            <person name="Dittami S."/>
            <person name="Maumus F."/>
            <person name="Michel G."/>
            <person name="Kersting A."/>
            <person name="Lauritano C."/>
            <person name="Lohaus R."/>
            <person name="Toepel M."/>
            <person name="Tonon T."/>
            <person name="Vanneste K."/>
            <person name="Amirebrahimi M."/>
            <person name="Brakel J."/>
            <person name="Bostroem C."/>
            <person name="Chovatia M."/>
            <person name="Grimwood J."/>
            <person name="Jenkins J.W."/>
            <person name="Jueterbock A."/>
            <person name="Mraz A."/>
            <person name="Stam W.T."/>
            <person name="Tice H."/>
            <person name="Bornberg-Bauer E."/>
            <person name="Green P.J."/>
            <person name="Pearson G.A."/>
            <person name="Procaccini G."/>
            <person name="Duarte C.M."/>
            <person name="Schmutz J."/>
            <person name="Reusch T.B.H."/>
            <person name="Van de Peer Y."/>
        </authorList>
    </citation>
    <scope>NUCLEOTIDE SEQUENCE [LARGE SCALE GENOMIC DNA]</scope>
    <source>
        <strain evidence="2">cv. Finnish</strain>
    </source>
</reference>
<evidence type="ECO:0000313" key="2">
    <source>
        <dbReference type="Proteomes" id="UP000036987"/>
    </source>
</evidence>
<dbReference type="PANTHER" id="PTHR46931">
    <property type="entry name" value="CRIB DOMAIN-CONTAINING PROTEIN RIC2"/>
    <property type="match status" value="1"/>
</dbReference>
<dbReference type="GO" id="GO:0009860">
    <property type="term" value="P:pollen tube growth"/>
    <property type="evidence" value="ECO:0000318"/>
    <property type="project" value="GO_Central"/>
</dbReference>
<sequence length="103" mass="11307">MRDRMGGKLVILPFSLGCVPDQSCIAVSQVSKTQKKKKKTSAVSSDGLIYLQKTIIKSLKGLFAEKEEVDEEVEELMVMEIGYPTNVKHVGDISWDGSSSINS</sequence>
<evidence type="ECO:0000313" key="1">
    <source>
        <dbReference type="EMBL" id="KMZ68157.1"/>
    </source>
</evidence>
<comment type="caution">
    <text evidence="1">The sequence shown here is derived from an EMBL/GenBank/DDBJ whole genome shotgun (WGS) entry which is preliminary data.</text>
</comment>
<dbReference type="Proteomes" id="UP000036987">
    <property type="component" value="Unassembled WGS sequence"/>
</dbReference>
<protein>
    <submittedName>
        <fullName evidence="1">CRIB domain-containing protein RIC4</fullName>
    </submittedName>
</protein>
<dbReference type="AlphaFoldDB" id="A0A0K9PIW3"/>
<dbReference type="GO" id="GO:0005886">
    <property type="term" value="C:plasma membrane"/>
    <property type="evidence" value="ECO:0000318"/>
    <property type="project" value="GO_Central"/>
</dbReference>
<keyword evidence="2" id="KW-1185">Reference proteome</keyword>
<gene>
    <name evidence="1" type="ORF">ZOSMA_249G00180</name>
</gene>
<accession>A0A0K9PIW3</accession>
<name>A0A0K9PIW3_ZOSMR</name>
<dbReference type="PANTHER" id="PTHR46931:SF14">
    <property type="entry name" value="CRIB DOMAIN-CONTAINING PROTEIN RIC2"/>
    <property type="match status" value="1"/>
</dbReference>
<organism evidence="1 2">
    <name type="scientific">Zostera marina</name>
    <name type="common">Eelgrass</name>
    <dbReference type="NCBI Taxonomy" id="29655"/>
    <lineage>
        <taxon>Eukaryota</taxon>
        <taxon>Viridiplantae</taxon>
        <taxon>Streptophyta</taxon>
        <taxon>Embryophyta</taxon>
        <taxon>Tracheophyta</taxon>
        <taxon>Spermatophyta</taxon>
        <taxon>Magnoliopsida</taxon>
        <taxon>Liliopsida</taxon>
        <taxon>Zosteraceae</taxon>
        <taxon>Zostera</taxon>
    </lineage>
</organism>
<proteinExistence type="predicted"/>